<dbReference type="Pfam" id="PF00646">
    <property type="entry name" value="F-box"/>
    <property type="match status" value="1"/>
</dbReference>
<dbReference type="NCBIfam" id="TIGR01640">
    <property type="entry name" value="F_box_assoc_1"/>
    <property type="match status" value="1"/>
</dbReference>
<keyword evidence="3" id="KW-1185">Reference proteome</keyword>
<dbReference type="AlphaFoldDB" id="A0A2Z6MM75"/>
<name>A0A2Z6MM75_TRISU</name>
<organism evidence="2 3">
    <name type="scientific">Trifolium subterraneum</name>
    <name type="common">Subterranean clover</name>
    <dbReference type="NCBI Taxonomy" id="3900"/>
    <lineage>
        <taxon>Eukaryota</taxon>
        <taxon>Viridiplantae</taxon>
        <taxon>Streptophyta</taxon>
        <taxon>Embryophyta</taxon>
        <taxon>Tracheophyta</taxon>
        <taxon>Spermatophyta</taxon>
        <taxon>Magnoliopsida</taxon>
        <taxon>eudicotyledons</taxon>
        <taxon>Gunneridae</taxon>
        <taxon>Pentapetalae</taxon>
        <taxon>rosids</taxon>
        <taxon>fabids</taxon>
        <taxon>Fabales</taxon>
        <taxon>Fabaceae</taxon>
        <taxon>Papilionoideae</taxon>
        <taxon>50 kb inversion clade</taxon>
        <taxon>NPAAA clade</taxon>
        <taxon>Hologalegina</taxon>
        <taxon>IRL clade</taxon>
        <taxon>Trifolieae</taxon>
        <taxon>Trifolium</taxon>
    </lineage>
</organism>
<dbReference type="InterPro" id="IPR006527">
    <property type="entry name" value="F-box-assoc_dom_typ1"/>
</dbReference>
<dbReference type="Pfam" id="PF07734">
    <property type="entry name" value="FBA_1"/>
    <property type="match status" value="1"/>
</dbReference>
<evidence type="ECO:0000313" key="3">
    <source>
        <dbReference type="Proteomes" id="UP000242715"/>
    </source>
</evidence>
<accession>A0A2Z6MM75</accession>
<sequence length="382" mass="43612">MGDNVKIHGHTPPRSDGLLHQQPLPFLPNELIFEILLWLPVRTLLLFKCVCKSWKTLISSDPKFTKTHLQRLTVNPSIKTHQRLFSSYATLGSRKIVSFAIKPLLENPSAPTKPVEFTMEHRYSIIGSCNGLLCLFHVLEGYVKLWNPSIGLKSKNSPSLDCYDNKRISITYHGFGYDHINDKYKVLLVVVGRLGSEKVTQIYTFGGNSWTTIQNFPCFHPSRLIGKFVSGTLNWVVPKRGVFSNKSVILSFDLAKETCNELLLPEHDAVNVRNPVLSVLSNCLFVCFDSINTHWDFWLMKKHGVAESWTRLTNMITFPHRQQPWPSCFQPLFIFENSIVLSSTITKFVLYNLNNGRLDYLPGCNIMLNQHIYSESLVSPQL</sequence>
<feature type="domain" description="F-box" evidence="1">
    <location>
        <begin position="21"/>
        <end position="67"/>
    </location>
</feature>
<proteinExistence type="predicted"/>
<protein>
    <recommendedName>
        <fullName evidence="1">F-box domain-containing protein</fullName>
    </recommendedName>
</protein>
<dbReference type="OrthoDB" id="1425577at2759"/>
<dbReference type="Gene3D" id="1.20.1280.50">
    <property type="match status" value="1"/>
</dbReference>
<dbReference type="PROSITE" id="PS50181">
    <property type="entry name" value="FBOX"/>
    <property type="match status" value="1"/>
</dbReference>
<reference evidence="3" key="1">
    <citation type="journal article" date="2017" name="Front. Plant Sci.">
        <title>Climate Clever Clovers: New Paradigm to Reduce the Environmental Footprint of Ruminants by Breeding Low Methanogenic Forages Utilizing Haplotype Variation.</title>
        <authorList>
            <person name="Kaur P."/>
            <person name="Appels R."/>
            <person name="Bayer P.E."/>
            <person name="Keeble-Gagnere G."/>
            <person name="Wang J."/>
            <person name="Hirakawa H."/>
            <person name="Shirasawa K."/>
            <person name="Vercoe P."/>
            <person name="Stefanova K."/>
            <person name="Durmic Z."/>
            <person name="Nichols P."/>
            <person name="Revell C."/>
            <person name="Isobe S.N."/>
            <person name="Edwards D."/>
            <person name="Erskine W."/>
        </authorList>
    </citation>
    <scope>NUCLEOTIDE SEQUENCE [LARGE SCALE GENOMIC DNA]</scope>
    <source>
        <strain evidence="3">cv. Daliak</strain>
    </source>
</reference>
<evidence type="ECO:0000313" key="2">
    <source>
        <dbReference type="EMBL" id="GAU33378.1"/>
    </source>
</evidence>
<dbReference type="InterPro" id="IPR050796">
    <property type="entry name" value="SCF_F-box_component"/>
</dbReference>
<dbReference type="SUPFAM" id="SSF81383">
    <property type="entry name" value="F-box domain"/>
    <property type="match status" value="1"/>
</dbReference>
<dbReference type="InterPro" id="IPR001810">
    <property type="entry name" value="F-box_dom"/>
</dbReference>
<dbReference type="InterPro" id="IPR036047">
    <property type="entry name" value="F-box-like_dom_sf"/>
</dbReference>
<dbReference type="Proteomes" id="UP000242715">
    <property type="component" value="Unassembled WGS sequence"/>
</dbReference>
<gene>
    <name evidence="2" type="ORF">TSUD_365040</name>
</gene>
<dbReference type="PANTHER" id="PTHR31672">
    <property type="entry name" value="BNACNNG10540D PROTEIN"/>
    <property type="match status" value="1"/>
</dbReference>
<dbReference type="CDD" id="cd22157">
    <property type="entry name" value="F-box_AtFBW1-like"/>
    <property type="match status" value="1"/>
</dbReference>
<dbReference type="InterPro" id="IPR017451">
    <property type="entry name" value="F-box-assoc_interact_dom"/>
</dbReference>
<evidence type="ECO:0000259" key="1">
    <source>
        <dbReference type="PROSITE" id="PS50181"/>
    </source>
</evidence>
<dbReference type="SMART" id="SM00256">
    <property type="entry name" value="FBOX"/>
    <property type="match status" value="1"/>
</dbReference>
<dbReference type="EMBL" id="DF973523">
    <property type="protein sequence ID" value="GAU33378.1"/>
    <property type="molecule type" value="Genomic_DNA"/>
</dbReference>
<dbReference type="PANTHER" id="PTHR31672:SF13">
    <property type="entry name" value="F-BOX PROTEIN CPR30-LIKE"/>
    <property type="match status" value="1"/>
</dbReference>